<dbReference type="Proteomes" id="UP000619238">
    <property type="component" value="Unassembled WGS sequence"/>
</dbReference>
<reference evidence="8 9" key="1">
    <citation type="submission" date="2020-07" db="EMBL/GenBank/DDBJ databases">
        <title>Description of Kordia aestuariivivens sp. nov., isolated from a tidal flat.</title>
        <authorList>
            <person name="Park S."/>
            <person name="Yoon J.-H."/>
        </authorList>
    </citation>
    <scope>NUCLEOTIDE SEQUENCE [LARGE SCALE GENOMIC DNA]</scope>
    <source>
        <strain evidence="8 9">YSTF-M3</strain>
    </source>
</reference>
<evidence type="ECO:0000256" key="1">
    <source>
        <dbReference type="ARBA" id="ARBA00022475"/>
    </source>
</evidence>
<gene>
    <name evidence="8" type="ORF">H2O64_15665</name>
</gene>
<proteinExistence type="predicted"/>
<evidence type="ECO:0000256" key="4">
    <source>
        <dbReference type="ARBA" id="ARBA00023136"/>
    </source>
</evidence>
<keyword evidence="1" id="KW-1003">Cell membrane</keyword>
<dbReference type="EMBL" id="JACGWS010000010">
    <property type="protein sequence ID" value="MBC8756113.1"/>
    <property type="molecule type" value="Genomic_DNA"/>
</dbReference>
<keyword evidence="5" id="KW-0456">Lyase</keyword>
<accession>A0ABR7QCI4</accession>
<evidence type="ECO:0000256" key="2">
    <source>
        <dbReference type="ARBA" id="ARBA00022692"/>
    </source>
</evidence>
<dbReference type="PANTHER" id="PTHR30518:SF2">
    <property type="entry name" value="ENDOLYTIC MUREIN TRANSGLYCOSYLASE"/>
    <property type="match status" value="1"/>
</dbReference>
<protein>
    <submittedName>
        <fullName evidence="8">Endolytic transglycosylase MltG</fullName>
    </submittedName>
</protein>
<dbReference type="InterPro" id="IPR003770">
    <property type="entry name" value="MLTG-like"/>
</dbReference>
<evidence type="ECO:0000313" key="9">
    <source>
        <dbReference type="Proteomes" id="UP000619238"/>
    </source>
</evidence>
<evidence type="ECO:0000256" key="3">
    <source>
        <dbReference type="ARBA" id="ARBA00022989"/>
    </source>
</evidence>
<evidence type="ECO:0000256" key="5">
    <source>
        <dbReference type="ARBA" id="ARBA00023239"/>
    </source>
</evidence>
<dbReference type="PANTHER" id="PTHR30518">
    <property type="entry name" value="ENDOLYTIC MUREIN TRANSGLYCOSYLASE"/>
    <property type="match status" value="1"/>
</dbReference>
<name>A0ABR7QCI4_9FLAO</name>
<keyword evidence="6" id="KW-0961">Cell wall biogenesis/degradation</keyword>
<feature type="transmembrane region" description="Helical" evidence="7">
    <location>
        <begin position="5"/>
        <end position="23"/>
    </location>
</feature>
<evidence type="ECO:0000313" key="8">
    <source>
        <dbReference type="EMBL" id="MBC8756113.1"/>
    </source>
</evidence>
<comment type="caution">
    <text evidence="8">The sequence shown here is derived from an EMBL/GenBank/DDBJ whole genome shotgun (WGS) entry which is preliminary data.</text>
</comment>
<keyword evidence="9" id="KW-1185">Reference proteome</keyword>
<keyword evidence="2 7" id="KW-0812">Transmembrane</keyword>
<organism evidence="8 9">
    <name type="scientific">Kordia aestuariivivens</name>
    <dbReference type="NCBI Taxonomy" id="2759037"/>
    <lineage>
        <taxon>Bacteria</taxon>
        <taxon>Pseudomonadati</taxon>
        <taxon>Bacteroidota</taxon>
        <taxon>Flavobacteriia</taxon>
        <taxon>Flavobacteriales</taxon>
        <taxon>Flavobacteriaceae</taxon>
        <taxon>Kordia</taxon>
    </lineage>
</organism>
<evidence type="ECO:0000256" key="6">
    <source>
        <dbReference type="ARBA" id="ARBA00023316"/>
    </source>
</evidence>
<sequence>MKKILIAILIIGVVIGFYIMYSITQTIFKPITAFNNEEAYIYIPSDADFLFVLKEIDPLVTDTEAFKTLAAKTGYTVKGGKYTIRNGMNSNDIIKVLQGKGEMVTVKLPTFMEHKKFKDIVKLVSDQIEASESDLREKLSDTLYMKKQGYNPMLVPSIYLGHTYTIPWNTSAEEFRTIVFKTYEKRKKQ</sequence>
<keyword evidence="3 7" id="KW-1133">Transmembrane helix</keyword>
<dbReference type="Pfam" id="PF02618">
    <property type="entry name" value="YceG"/>
    <property type="match status" value="1"/>
</dbReference>
<keyword evidence="4 7" id="KW-0472">Membrane</keyword>
<dbReference type="RefSeq" id="WP_187563156.1">
    <property type="nucleotide sequence ID" value="NZ_JACGWS010000010.1"/>
</dbReference>
<evidence type="ECO:0000256" key="7">
    <source>
        <dbReference type="SAM" id="Phobius"/>
    </source>
</evidence>